<evidence type="ECO:0000313" key="4">
    <source>
        <dbReference type="EMBL" id="MCS3918399.1"/>
    </source>
</evidence>
<reference evidence="4 5" key="1">
    <citation type="submission" date="2022-08" db="EMBL/GenBank/DDBJ databases">
        <title>Bacterial and archaeal communities from various locations to study Microbial Dark Matter (Phase II).</title>
        <authorList>
            <person name="Stepanauskas R."/>
        </authorList>
    </citation>
    <scope>NUCLEOTIDE SEQUENCE [LARGE SCALE GENOMIC DNA]</scope>
    <source>
        <strain evidence="4 5">PD1</strain>
    </source>
</reference>
<organism evidence="4 5">
    <name type="scientific">Candidatus Fervidibacter sacchari</name>
    <dbReference type="NCBI Taxonomy" id="1448929"/>
    <lineage>
        <taxon>Bacteria</taxon>
        <taxon>Candidatus Fervidibacterota</taxon>
        <taxon>Candidatus Fervidibacter</taxon>
    </lineage>
</organism>
<gene>
    <name evidence="4" type="ORF">M2350_000796</name>
</gene>
<name>A0ABT2EL17_9BACT</name>
<sequence length="263" mass="31826">MLETKPKWMTYAEMAETLTRPQLPRNIHKSTERLVFCYQFYKVRNEWWHLPEDEREEGKREFLELLKTFDRWLIIRTYSTLGLKATTDFLLWLIAREMKGIELFTAALQHTFVGRYLDRPYTYLTLTRPSIYLRHSSRQQETRGQQGESQQGQEFTGEAPYFFIYPFTKTHEWYQLPYEQRREMMIEHFRIGNQFPTVRTYTSYSIGLDDYEFVVAFEADDPNEFQECVMRLREAKARPYTLVDTPLWTCLRRSPEELVELVL</sequence>
<dbReference type="Proteomes" id="UP001204798">
    <property type="component" value="Unassembled WGS sequence"/>
</dbReference>
<protein>
    <submittedName>
        <fullName evidence="4">Chlorite dismutase</fullName>
        <ecNumber evidence="4">1.13.11.49</ecNumber>
    </submittedName>
</protein>
<keyword evidence="1" id="KW-0349">Heme</keyword>
<evidence type="ECO:0000256" key="2">
    <source>
        <dbReference type="ARBA" id="ARBA00022723"/>
    </source>
</evidence>
<dbReference type="RefSeq" id="WP_259094138.1">
    <property type="nucleotide sequence ID" value="NZ_CP130454.1"/>
</dbReference>
<accession>A0ABT2EL17</accession>
<dbReference type="PANTHER" id="PTHR36843:SF1">
    <property type="entry name" value="COPROHEME DECARBOXYLASE"/>
    <property type="match status" value="1"/>
</dbReference>
<dbReference type="SUPFAM" id="SSF54909">
    <property type="entry name" value="Dimeric alpha+beta barrel"/>
    <property type="match status" value="1"/>
</dbReference>
<dbReference type="Gene3D" id="3.30.70.1030">
    <property type="entry name" value="Apc35880, domain 1"/>
    <property type="match status" value="2"/>
</dbReference>
<dbReference type="InterPro" id="IPR010644">
    <property type="entry name" value="ChdC/CLD"/>
</dbReference>
<evidence type="ECO:0000313" key="5">
    <source>
        <dbReference type="Proteomes" id="UP001204798"/>
    </source>
</evidence>
<dbReference type="GO" id="GO:0050587">
    <property type="term" value="F:chlorite O2-lyase activity"/>
    <property type="evidence" value="ECO:0007669"/>
    <property type="project" value="UniProtKB-EC"/>
</dbReference>
<evidence type="ECO:0000256" key="3">
    <source>
        <dbReference type="ARBA" id="ARBA00023004"/>
    </source>
</evidence>
<dbReference type="InterPro" id="IPR011008">
    <property type="entry name" value="Dimeric_a/b-barrel"/>
</dbReference>
<keyword evidence="3" id="KW-0408">Iron</keyword>
<keyword evidence="2" id="KW-0479">Metal-binding</keyword>
<dbReference type="Pfam" id="PF06778">
    <property type="entry name" value="Chlor_dismutase"/>
    <property type="match status" value="1"/>
</dbReference>
<dbReference type="EMBL" id="JANUCP010000001">
    <property type="protein sequence ID" value="MCS3918399.1"/>
    <property type="molecule type" value="Genomic_DNA"/>
</dbReference>
<dbReference type="PANTHER" id="PTHR36843">
    <property type="entry name" value="HEME-DEPENDENT PEROXIDASE YWFI-RELATED"/>
    <property type="match status" value="1"/>
</dbReference>
<dbReference type="EC" id="1.13.11.49" evidence="4"/>
<proteinExistence type="predicted"/>
<keyword evidence="5" id="KW-1185">Reference proteome</keyword>
<evidence type="ECO:0000256" key="1">
    <source>
        <dbReference type="ARBA" id="ARBA00022617"/>
    </source>
</evidence>
<comment type="caution">
    <text evidence="4">The sequence shown here is derived from an EMBL/GenBank/DDBJ whole genome shotgun (WGS) entry which is preliminary data.</text>
</comment>
<keyword evidence="4" id="KW-0560">Oxidoreductase</keyword>